<dbReference type="GO" id="GO:0046872">
    <property type="term" value="F:metal ion binding"/>
    <property type="evidence" value="ECO:0007669"/>
    <property type="project" value="UniProtKB-KW"/>
</dbReference>
<gene>
    <name evidence="17" type="ORF">D915_008215</name>
</gene>
<dbReference type="InterPro" id="IPR012308">
    <property type="entry name" value="DNA_ligase_ATP-dep_N"/>
</dbReference>
<dbReference type="GO" id="GO:0071897">
    <property type="term" value="P:DNA biosynthetic process"/>
    <property type="evidence" value="ECO:0007669"/>
    <property type="project" value="InterPro"/>
</dbReference>
<dbReference type="EC" id="6.5.1.1" evidence="13"/>
<protein>
    <recommendedName>
        <fullName evidence="13">DNA ligase</fullName>
        <ecNumber evidence="13">6.5.1.1</ecNumber>
    </recommendedName>
</protein>
<keyword evidence="6 13" id="KW-0547">Nucleotide-binding</keyword>
<keyword evidence="5" id="KW-0479">Metal-binding</keyword>
<keyword evidence="9 13" id="KW-0233">DNA recombination</keyword>
<evidence type="ECO:0000256" key="15">
    <source>
        <dbReference type="SAM" id="MobiDB-lite"/>
    </source>
</evidence>
<reference evidence="17" key="1">
    <citation type="submission" date="2019-03" db="EMBL/GenBank/DDBJ databases">
        <title>Improved annotation for the trematode Fasciola hepatica.</title>
        <authorList>
            <person name="Choi Y.-J."/>
            <person name="Martin J."/>
            <person name="Mitreva M."/>
        </authorList>
    </citation>
    <scope>NUCLEOTIDE SEQUENCE [LARGE SCALE GENOMIC DNA]</scope>
</reference>
<dbReference type="PROSITE" id="PS00333">
    <property type="entry name" value="DNA_LIGASE_A2"/>
    <property type="match status" value="1"/>
</dbReference>
<evidence type="ECO:0000256" key="4">
    <source>
        <dbReference type="ARBA" id="ARBA00022705"/>
    </source>
</evidence>
<dbReference type="GO" id="GO:0006273">
    <property type="term" value="P:lagging strand elongation"/>
    <property type="evidence" value="ECO:0007669"/>
    <property type="project" value="TreeGrafter"/>
</dbReference>
<feature type="domain" description="ATP-dependent DNA ligase family profile" evidence="16">
    <location>
        <begin position="330"/>
        <end position="464"/>
    </location>
</feature>
<dbReference type="Proteomes" id="UP000230066">
    <property type="component" value="Unassembled WGS sequence"/>
</dbReference>
<keyword evidence="7 13" id="KW-0227">DNA damage</keyword>
<name>A0A4E0RXP1_FASHE</name>
<proteinExistence type="inferred from homology"/>
<keyword evidence="3" id="KW-0132">Cell division</keyword>
<accession>A0A4E0RXP1</accession>
<dbReference type="GO" id="GO:0003677">
    <property type="term" value="F:DNA binding"/>
    <property type="evidence" value="ECO:0007669"/>
    <property type="project" value="InterPro"/>
</dbReference>
<dbReference type="InterPro" id="IPR016059">
    <property type="entry name" value="DNA_ligase_ATP-dep_CS"/>
</dbReference>
<dbReference type="GO" id="GO:0005524">
    <property type="term" value="F:ATP binding"/>
    <property type="evidence" value="ECO:0007669"/>
    <property type="project" value="UniProtKB-KW"/>
</dbReference>
<evidence type="ECO:0000256" key="7">
    <source>
        <dbReference type="ARBA" id="ARBA00022763"/>
    </source>
</evidence>
<dbReference type="Pfam" id="PF01068">
    <property type="entry name" value="DNA_ligase_A_M"/>
    <property type="match status" value="1"/>
</dbReference>
<comment type="similarity">
    <text evidence="1 14">Belongs to the ATP-dependent DNA ligase family.</text>
</comment>
<dbReference type="SUPFAM" id="SSF117018">
    <property type="entry name" value="ATP-dependent DNA ligase DNA-binding domain"/>
    <property type="match status" value="1"/>
</dbReference>
<dbReference type="Gene3D" id="3.30.1490.70">
    <property type="match status" value="1"/>
</dbReference>
<dbReference type="InterPro" id="IPR050191">
    <property type="entry name" value="ATP-dep_DNA_ligase"/>
</dbReference>
<dbReference type="AlphaFoldDB" id="A0A4E0RXP1"/>
<evidence type="ECO:0000256" key="2">
    <source>
        <dbReference type="ARBA" id="ARBA00022598"/>
    </source>
</evidence>
<evidence type="ECO:0000256" key="5">
    <source>
        <dbReference type="ARBA" id="ARBA00022723"/>
    </source>
</evidence>
<evidence type="ECO:0000256" key="1">
    <source>
        <dbReference type="ARBA" id="ARBA00007572"/>
    </source>
</evidence>
<dbReference type="SUPFAM" id="SSF50249">
    <property type="entry name" value="Nucleic acid-binding proteins"/>
    <property type="match status" value="1"/>
</dbReference>
<evidence type="ECO:0000256" key="6">
    <source>
        <dbReference type="ARBA" id="ARBA00022741"/>
    </source>
</evidence>
<dbReference type="InterPro" id="IPR000977">
    <property type="entry name" value="DNA_ligase_ATP-dep"/>
</dbReference>
<dbReference type="InterPro" id="IPR012310">
    <property type="entry name" value="DNA_ligase_ATP-dep_cent"/>
</dbReference>
<dbReference type="Gene3D" id="1.10.3260.10">
    <property type="entry name" value="DNA ligase, ATP-dependent, N-terminal domain"/>
    <property type="match status" value="1"/>
</dbReference>
<organism evidence="17 18">
    <name type="scientific">Fasciola hepatica</name>
    <name type="common">Liver fluke</name>
    <dbReference type="NCBI Taxonomy" id="6192"/>
    <lineage>
        <taxon>Eukaryota</taxon>
        <taxon>Metazoa</taxon>
        <taxon>Spiralia</taxon>
        <taxon>Lophotrochozoa</taxon>
        <taxon>Platyhelminthes</taxon>
        <taxon>Trematoda</taxon>
        <taxon>Digenea</taxon>
        <taxon>Plagiorchiida</taxon>
        <taxon>Echinostomata</taxon>
        <taxon>Echinostomatoidea</taxon>
        <taxon>Fasciolidae</taxon>
        <taxon>Fasciola</taxon>
    </lineage>
</organism>
<dbReference type="GO" id="GO:0006302">
    <property type="term" value="P:double-strand break repair"/>
    <property type="evidence" value="ECO:0007669"/>
    <property type="project" value="TreeGrafter"/>
</dbReference>
<dbReference type="CDD" id="cd07967">
    <property type="entry name" value="OBF_DNA_ligase_III"/>
    <property type="match status" value="1"/>
</dbReference>
<dbReference type="Gene3D" id="2.40.50.140">
    <property type="entry name" value="Nucleic acid-binding proteins"/>
    <property type="match status" value="1"/>
</dbReference>
<keyword evidence="11" id="KW-0131">Cell cycle</keyword>
<dbReference type="Pfam" id="PF04675">
    <property type="entry name" value="DNA_ligase_A_N"/>
    <property type="match status" value="1"/>
</dbReference>
<evidence type="ECO:0000256" key="3">
    <source>
        <dbReference type="ARBA" id="ARBA00022618"/>
    </source>
</evidence>
<evidence type="ECO:0000256" key="13">
    <source>
        <dbReference type="RuleBase" id="RU000617"/>
    </source>
</evidence>
<dbReference type="InterPro" id="IPR012309">
    <property type="entry name" value="DNA_ligase_ATP-dep_C"/>
</dbReference>
<evidence type="ECO:0000313" key="17">
    <source>
        <dbReference type="EMBL" id="THD20690.1"/>
    </source>
</evidence>
<keyword evidence="8 13" id="KW-0067">ATP-binding</keyword>
<dbReference type="GO" id="GO:0051301">
    <property type="term" value="P:cell division"/>
    <property type="evidence" value="ECO:0007669"/>
    <property type="project" value="UniProtKB-KW"/>
</dbReference>
<dbReference type="FunFam" id="3.30.470.30:FF:000003">
    <property type="entry name" value="DNA ligase"/>
    <property type="match status" value="1"/>
</dbReference>
<evidence type="ECO:0000313" key="18">
    <source>
        <dbReference type="Proteomes" id="UP000230066"/>
    </source>
</evidence>
<feature type="region of interest" description="Disordered" evidence="15">
    <location>
        <begin position="598"/>
        <end position="626"/>
    </location>
</feature>
<dbReference type="PANTHER" id="PTHR45674:SF9">
    <property type="entry name" value="DNA LIGASE 3"/>
    <property type="match status" value="1"/>
</dbReference>
<dbReference type="PROSITE" id="PS00697">
    <property type="entry name" value="DNA_LIGASE_A1"/>
    <property type="match status" value="1"/>
</dbReference>
<dbReference type="Gene3D" id="3.30.470.30">
    <property type="entry name" value="DNA ligase/mRNA capping enzyme"/>
    <property type="match status" value="1"/>
</dbReference>
<dbReference type="GO" id="GO:0070421">
    <property type="term" value="C:DNA ligase III-XRCC1 complex"/>
    <property type="evidence" value="ECO:0007669"/>
    <property type="project" value="TreeGrafter"/>
</dbReference>
<sequence>MEQFSKLCDILRSVSSHKEKADLINRFLFKDNGGYKGDFTLLFRLILPKESELVYNLKDKQLLNVFSQIFDTDKERMTEDLKTEEDAATTIGRFFEKSDTVKPASKSTLTLKEVNDYLHQLASLTKDPDRVRLLTTITKRCTVRDLISFVRLIRQDLRLNAGNKQILDGLHPQAYSAYQASHDLEAVIRKVLGPSTTEPMQSPAKTKKQAIPSNMVSVGIYLMKPIKPMLAEACKSATQALSKAKPSGKLLAEIKYDGERVQVHKKGSEFTFYSRSLKPAADNKVSHVQPYISQAFTQAKDLIIDCEILLLDTLTNKPLPFGSLGVHKRTAFQDATVCIFAFDCLYINGESLIDKPISERRKVLENNFTQVPGRVLLSEKQIVEDVAGLNKLMARVFSENLEGLVLKPMHSKYEPGKRHWLKIKKDYLAEGVMADSVDLIVLGAYYGTGSKAGLMSVFLMGAYDPESRKFTTVTKCGNGFTDELLAQLQKDLKMFKISKESVPSWLRVSKQLIPNFVVKDPKEAPVWEIIGAEFSRASTHTAGMTDSQTQGISIRFPRFTKARPDKTWKEATSVPELEQLVIKSGQGSDWLDILNDASDLRSDDSPKQINDSSIKPGEKRPQPPGVKCVQSHIQSAKCVIPKKPRHLHSLFSGVVFELHHTLKKEDDKVKTALRHVVAGNGEFSFHVGSSFLSFVSPNPATHILVPQGYQGKTNLPQVTLDQIDKSINLGALVF</sequence>
<keyword evidence="18" id="KW-1185">Reference proteome</keyword>
<evidence type="ECO:0000259" key="16">
    <source>
        <dbReference type="PROSITE" id="PS50160"/>
    </source>
</evidence>
<evidence type="ECO:0000256" key="9">
    <source>
        <dbReference type="ARBA" id="ARBA00023172"/>
    </source>
</evidence>
<dbReference type="InterPro" id="IPR012340">
    <property type="entry name" value="NA-bd_OB-fold"/>
</dbReference>
<keyword evidence="10 13" id="KW-0234">DNA repair</keyword>
<dbReference type="SUPFAM" id="SSF56091">
    <property type="entry name" value="DNA ligase/mRNA capping enzyme, catalytic domain"/>
    <property type="match status" value="1"/>
</dbReference>
<keyword evidence="2 13" id="KW-0436">Ligase</keyword>
<dbReference type="PROSITE" id="PS50160">
    <property type="entry name" value="DNA_LIGASE_A3"/>
    <property type="match status" value="1"/>
</dbReference>
<dbReference type="InterPro" id="IPR036599">
    <property type="entry name" value="DNA_ligase_N_sf"/>
</dbReference>
<comment type="catalytic activity">
    <reaction evidence="12 13">
        <text>ATP + (deoxyribonucleotide)n-3'-hydroxyl + 5'-phospho-(deoxyribonucleotide)m = (deoxyribonucleotide)n+m + AMP + diphosphate.</text>
        <dbReference type="EC" id="6.5.1.1"/>
    </reaction>
</comment>
<dbReference type="GO" id="GO:0006310">
    <property type="term" value="P:DNA recombination"/>
    <property type="evidence" value="ECO:0007669"/>
    <property type="project" value="UniProtKB-KW"/>
</dbReference>
<dbReference type="EMBL" id="JXXN02004315">
    <property type="protein sequence ID" value="THD20690.1"/>
    <property type="molecule type" value="Genomic_DNA"/>
</dbReference>
<dbReference type="GO" id="GO:0003910">
    <property type="term" value="F:DNA ligase (ATP) activity"/>
    <property type="evidence" value="ECO:0007669"/>
    <property type="project" value="UniProtKB-EC"/>
</dbReference>
<evidence type="ECO:0000256" key="14">
    <source>
        <dbReference type="RuleBase" id="RU004196"/>
    </source>
</evidence>
<evidence type="ECO:0000256" key="8">
    <source>
        <dbReference type="ARBA" id="ARBA00022840"/>
    </source>
</evidence>
<evidence type="ECO:0000256" key="11">
    <source>
        <dbReference type="ARBA" id="ARBA00023306"/>
    </source>
</evidence>
<evidence type="ECO:0000256" key="12">
    <source>
        <dbReference type="ARBA" id="ARBA00034003"/>
    </source>
</evidence>
<comment type="caution">
    <text evidence="17">The sequence shown here is derived from an EMBL/GenBank/DDBJ whole genome shotgun (WGS) entry which is preliminary data.</text>
</comment>
<dbReference type="Pfam" id="PF04679">
    <property type="entry name" value="DNA_ligase_A_C"/>
    <property type="match status" value="1"/>
</dbReference>
<evidence type="ECO:0000256" key="10">
    <source>
        <dbReference type="ARBA" id="ARBA00023204"/>
    </source>
</evidence>
<dbReference type="PANTHER" id="PTHR45674">
    <property type="entry name" value="DNA LIGASE 1/3 FAMILY MEMBER"/>
    <property type="match status" value="1"/>
</dbReference>
<keyword evidence="4" id="KW-0235">DNA replication</keyword>
<dbReference type="NCBIfam" id="TIGR00574">
    <property type="entry name" value="dnl1"/>
    <property type="match status" value="1"/>
</dbReference>